<feature type="transmembrane region" description="Helical" evidence="1">
    <location>
        <begin position="12"/>
        <end position="32"/>
    </location>
</feature>
<dbReference type="OrthoDB" id="10050400at2759"/>
<dbReference type="PANTHER" id="PTHR28142">
    <property type="entry name" value="MITOCHONDRIAL INNER MEMBRANE I-AAA PROTEASE SUPERCOMPLEX SUBUNIT MGR3-RELATED"/>
    <property type="match status" value="1"/>
</dbReference>
<reference evidence="2 3" key="1">
    <citation type="submission" date="2017-03" db="EMBL/GenBank/DDBJ databases">
        <title>Genomes of endolithic fungi from Antarctica.</title>
        <authorList>
            <person name="Coleine C."/>
            <person name="Masonjones S."/>
            <person name="Stajich J.E."/>
        </authorList>
    </citation>
    <scope>NUCLEOTIDE SEQUENCE [LARGE SCALE GENOMIC DNA]</scope>
    <source>
        <strain evidence="2 3">CCFEE 6314</strain>
    </source>
</reference>
<keyword evidence="1" id="KW-1133">Transmembrane helix</keyword>
<dbReference type="AlphaFoldDB" id="A0A438N667"/>
<dbReference type="GO" id="GO:0006515">
    <property type="term" value="P:protein quality control for misfolded or incompletely synthesized proteins"/>
    <property type="evidence" value="ECO:0007669"/>
    <property type="project" value="TreeGrafter"/>
</dbReference>
<gene>
    <name evidence="2" type="ORF">B0A52_04802</name>
</gene>
<evidence type="ECO:0000313" key="3">
    <source>
        <dbReference type="Proteomes" id="UP000288859"/>
    </source>
</evidence>
<dbReference type="GO" id="GO:0031942">
    <property type="term" value="C:i-AAA complex"/>
    <property type="evidence" value="ECO:0007669"/>
    <property type="project" value="TreeGrafter"/>
</dbReference>
<evidence type="ECO:0000256" key="1">
    <source>
        <dbReference type="SAM" id="Phobius"/>
    </source>
</evidence>
<accession>A0A438N667</accession>
<dbReference type="PROSITE" id="PS51257">
    <property type="entry name" value="PROKAR_LIPOPROTEIN"/>
    <property type="match status" value="1"/>
</dbReference>
<organism evidence="2 3">
    <name type="scientific">Exophiala mesophila</name>
    <name type="common">Black yeast-like fungus</name>
    <dbReference type="NCBI Taxonomy" id="212818"/>
    <lineage>
        <taxon>Eukaryota</taxon>
        <taxon>Fungi</taxon>
        <taxon>Dikarya</taxon>
        <taxon>Ascomycota</taxon>
        <taxon>Pezizomycotina</taxon>
        <taxon>Eurotiomycetes</taxon>
        <taxon>Chaetothyriomycetidae</taxon>
        <taxon>Chaetothyriales</taxon>
        <taxon>Herpotrichiellaceae</taxon>
        <taxon>Exophiala</taxon>
    </lineage>
</organism>
<comment type="caution">
    <text evidence="2">The sequence shown here is derived from an EMBL/GenBank/DDBJ whole genome shotgun (WGS) entry which is preliminary data.</text>
</comment>
<dbReference type="GO" id="GO:0051787">
    <property type="term" value="F:misfolded protein binding"/>
    <property type="evidence" value="ECO:0007669"/>
    <property type="project" value="TreeGrafter"/>
</dbReference>
<keyword evidence="1" id="KW-0812">Transmembrane</keyword>
<keyword evidence="1" id="KW-0472">Membrane</keyword>
<name>A0A438N667_EXOME</name>
<proteinExistence type="predicted"/>
<dbReference type="VEuPathDB" id="FungiDB:PV10_04229"/>
<dbReference type="Proteomes" id="UP000288859">
    <property type="component" value="Unassembled WGS sequence"/>
</dbReference>
<protein>
    <submittedName>
        <fullName evidence="2">Uncharacterized protein</fullName>
    </submittedName>
</protein>
<dbReference type="InterPro" id="IPR040201">
    <property type="entry name" value="Mrg3-like"/>
</dbReference>
<dbReference type="PANTHER" id="PTHR28142:SF1">
    <property type="entry name" value="MITOCHONDRIAL INNER MEMBRANE I-AAA PROTEASE SUPERCOMPLEX SUBUNIT MGR3-RELATED"/>
    <property type="match status" value="1"/>
</dbReference>
<dbReference type="EMBL" id="NAJM01000018">
    <property type="protein sequence ID" value="RVX71228.1"/>
    <property type="molecule type" value="Genomic_DNA"/>
</dbReference>
<evidence type="ECO:0000313" key="2">
    <source>
        <dbReference type="EMBL" id="RVX71228.1"/>
    </source>
</evidence>
<sequence>MVLDARTQHPVLFPFLLIACTAMASMLTLMAYDEYKRENSTTTSYPKPVEERLRLALHYTHLNPDPDTAAGYFVDAIKKAEELGMDPYSKEFVGIRIRFSEMLENFGHMRASIEILNDVLKDFEKRLSEMDARPAATGGEAGAEGGEVDIRKYLVKTIIKAKVKLSSMWESEYMQDSTMAKNILSDAVGLIVKETQDPHQNSFTEDNGAGLSTGEIAAVLGQMGDLYATSGEEANAVQVYMLTLQPLRASCNGTKSCKEVQILSNIATTMTTALKKPNAKVNGKPVTKQSAAAARQAILKWADQAIATADAVKPEDRDGICELALLSAQMTRADVLLDSGNKEQAKQALKSLLPTLREKKLTPLITVAEESLKKAGG</sequence>